<comment type="caution">
    <text evidence="2">The sequence shown here is derived from an EMBL/GenBank/DDBJ whole genome shotgun (WGS) entry which is preliminary data.</text>
</comment>
<evidence type="ECO:0000313" key="2">
    <source>
        <dbReference type="EMBL" id="MDM7830408.1"/>
    </source>
</evidence>
<proteinExistence type="predicted"/>
<dbReference type="RefSeq" id="WP_289445344.1">
    <property type="nucleotide sequence ID" value="NZ_JAUCGR010000001.1"/>
</dbReference>
<reference evidence="2 3" key="1">
    <citation type="submission" date="2023-06" db="EMBL/GenBank/DDBJ databases">
        <title>Cellulomonas sp. MW9 Whole genome sequence.</title>
        <authorList>
            <person name="Park S."/>
        </authorList>
    </citation>
    <scope>NUCLEOTIDE SEQUENCE [LARGE SCALE GENOMIC DNA]</scope>
    <source>
        <strain evidence="2 3">MW9</strain>
    </source>
</reference>
<dbReference type="Proteomes" id="UP001321453">
    <property type="component" value="Unassembled WGS sequence"/>
</dbReference>
<evidence type="ECO:0000313" key="3">
    <source>
        <dbReference type="Proteomes" id="UP001321453"/>
    </source>
</evidence>
<accession>A0ABT7S473</accession>
<name>A0ABT7S473_9CELL</name>
<dbReference type="Pfam" id="PF12713">
    <property type="entry name" value="DUF3806"/>
    <property type="match status" value="1"/>
</dbReference>
<gene>
    <name evidence="2" type="ORF">QRT05_03610</name>
</gene>
<organism evidence="2 3">
    <name type="scientific">Cellulomonas edaphi</name>
    <dbReference type="NCBI Taxonomy" id="3053468"/>
    <lineage>
        <taxon>Bacteria</taxon>
        <taxon>Bacillati</taxon>
        <taxon>Actinomycetota</taxon>
        <taxon>Actinomycetes</taxon>
        <taxon>Micrococcales</taxon>
        <taxon>Cellulomonadaceae</taxon>
        <taxon>Cellulomonas</taxon>
    </lineage>
</organism>
<dbReference type="InterPro" id="IPR024266">
    <property type="entry name" value="DUF3806"/>
</dbReference>
<sequence>MDLLPSPHLPGDDEPSGCTAPLNAAEQVWAAQHRELVSELCDGDVDEWTVGHLFDRVHTTWLESEEQPDPAPLVHAFGVALGDLVLREVRGLAWVSYRDDDTRVTLALSSPDSPLVVFPIASVEEHWGIAADGWFTAHVHAVVHETVRQLRRSTADRSEQGVDD</sequence>
<evidence type="ECO:0000259" key="1">
    <source>
        <dbReference type="Pfam" id="PF12713"/>
    </source>
</evidence>
<dbReference type="EMBL" id="JAUCGR010000001">
    <property type="protein sequence ID" value="MDM7830408.1"/>
    <property type="molecule type" value="Genomic_DNA"/>
</dbReference>
<protein>
    <submittedName>
        <fullName evidence="2">DUF3806 domain-containing protein</fullName>
    </submittedName>
</protein>
<keyword evidence="3" id="KW-1185">Reference proteome</keyword>
<feature type="domain" description="DUF3806" evidence="1">
    <location>
        <begin position="71"/>
        <end position="127"/>
    </location>
</feature>